<dbReference type="Proteomes" id="UP000828390">
    <property type="component" value="Unassembled WGS sequence"/>
</dbReference>
<gene>
    <name evidence="2" type="ORF">DPMN_058555</name>
</gene>
<evidence type="ECO:0000259" key="1">
    <source>
        <dbReference type="PROSITE" id="PS50835"/>
    </source>
</evidence>
<reference evidence="2" key="2">
    <citation type="submission" date="2020-11" db="EMBL/GenBank/DDBJ databases">
        <authorList>
            <person name="McCartney M.A."/>
            <person name="Auch B."/>
            <person name="Kono T."/>
            <person name="Mallez S."/>
            <person name="Becker A."/>
            <person name="Gohl D.M."/>
            <person name="Silverstein K.A.T."/>
            <person name="Koren S."/>
            <person name="Bechman K.B."/>
            <person name="Herman A."/>
            <person name="Abrahante J.E."/>
            <person name="Garbe J."/>
        </authorList>
    </citation>
    <scope>NUCLEOTIDE SEQUENCE</scope>
    <source>
        <strain evidence="2">Duluth1</strain>
        <tissue evidence="2">Whole animal</tissue>
    </source>
</reference>
<dbReference type="InterPro" id="IPR036179">
    <property type="entry name" value="Ig-like_dom_sf"/>
</dbReference>
<dbReference type="Gene3D" id="2.60.40.10">
    <property type="entry name" value="Immunoglobulins"/>
    <property type="match status" value="1"/>
</dbReference>
<dbReference type="InterPro" id="IPR003598">
    <property type="entry name" value="Ig_sub2"/>
</dbReference>
<dbReference type="SUPFAM" id="SSF48726">
    <property type="entry name" value="Immunoglobulin"/>
    <property type="match status" value="1"/>
</dbReference>
<evidence type="ECO:0000313" key="3">
    <source>
        <dbReference type="Proteomes" id="UP000828390"/>
    </source>
</evidence>
<sequence length="91" mass="9820">MVTRGSTLIITCNSTSNPSLPSYTWTLPGSTIQTGATLNITDIQPSHSGQYRLLVRNIMSPTGGMSRNGTSGAIFTVDVQCMYLLYPVLHI</sequence>
<organism evidence="2 3">
    <name type="scientific">Dreissena polymorpha</name>
    <name type="common">Zebra mussel</name>
    <name type="synonym">Mytilus polymorpha</name>
    <dbReference type="NCBI Taxonomy" id="45954"/>
    <lineage>
        <taxon>Eukaryota</taxon>
        <taxon>Metazoa</taxon>
        <taxon>Spiralia</taxon>
        <taxon>Lophotrochozoa</taxon>
        <taxon>Mollusca</taxon>
        <taxon>Bivalvia</taxon>
        <taxon>Autobranchia</taxon>
        <taxon>Heteroconchia</taxon>
        <taxon>Euheterodonta</taxon>
        <taxon>Imparidentia</taxon>
        <taxon>Neoheterodontei</taxon>
        <taxon>Myida</taxon>
        <taxon>Dreissenoidea</taxon>
        <taxon>Dreissenidae</taxon>
        <taxon>Dreissena</taxon>
    </lineage>
</organism>
<dbReference type="AlphaFoldDB" id="A0A9D4C1Y9"/>
<dbReference type="CDD" id="cd00096">
    <property type="entry name" value="Ig"/>
    <property type="match status" value="1"/>
</dbReference>
<proteinExistence type="predicted"/>
<feature type="domain" description="Ig-like" evidence="1">
    <location>
        <begin position="1"/>
        <end position="71"/>
    </location>
</feature>
<reference evidence="2" key="1">
    <citation type="journal article" date="2019" name="bioRxiv">
        <title>The Genome of the Zebra Mussel, Dreissena polymorpha: A Resource for Invasive Species Research.</title>
        <authorList>
            <person name="McCartney M.A."/>
            <person name="Auch B."/>
            <person name="Kono T."/>
            <person name="Mallez S."/>
            <person name="Zhang Y."/>
            <person name="Obille A."/>
            <person name="Becker A."/>
            <person name="Abrahante J.E."/>
            <person name="Garbe J."/>
            <person name="Badalamenti J.P."/>
            <person name="Herman A."/>
            <person name="Mangelson H."/>
            <person name="Liachko I."/>
            <person name="Sullivan S."/>
            <person name="Sone E.D."/>
            <person name="Koren S."/>
            <person name="Silverstein K.A.T."/>
            <person name="Beckman K.B."/>
            <person name="Gohl D.M."/>
        </authorList>
    </citation>
    <scope>NUCLEOTIDE SEQUENCE</scope>
    <source>
        <strain evidence="2">Duluth1</strain>
        <tissue evidence="2">Whole animal</tissue>
    </source>
</reference>
<dbReference type="Pfam" id="PF13927">
    <property type="entry name" value="Ig_3"/>
    <property type="match status" value="1"/>
</dbReference>
<keyword evidence="3" id="KW-1185">Reference proteome</keyword>
<dbReference type="EMBL" id="JAIWYP010000013">
    <property type="protein sequence ID" value="KAH3715841.1"/>
    <property type="molecule type" value="Genomic_DNA"/>
</dbReference>
<dbReference type="PROSITE" id="PS50835">
    <property type="entry name" value="IG_LIKE"/>
    <property type="match status" value="1"/>
</dbReference>
<name>A0A9D4C1Y9_DREPO</name>
<dbReference type="InterPro" id="IPR013783">
    <property type="entry name" value="Ig-like_fold"/>
</dbReference>
<accession>A0A9D4C1Y9</accession>
<evidence type="ECO:0000313" key="2">
    <source>
        <dbReference type="EMBL" id="KAH3715841.1"/>
    </source>
</evidence>
<dbReference type="InterPro" id="IPR007110">
    <property type="entry name" value="Ig-like_dom"/>
</dbReference>
<dbReference type="SMART" id="SM00408">
    <property type="entry name" value="IGc2"/>
    <property type="match status" value="1"/>
</dbReference>
<comment type="caution">
    <text evidence="2">The sequence shown here is derived from an EMBL/GenBank/DDBJ whole genome shotgun (WGS) entry which is preliminary data.</text>
</comment>
<protein>
    <recommendedName>
        <fullName evidence="1">Ig-like domain-containing protein</fullName>
    </recommendedName>
</protein>